<proteinExistence type="predicted"/>
<name>A0A0F9J494_9ZZZZ</name>
<dbReference type="EMBL" id="LAZR01010919">
    <property type="protein sequence ID" value="KKM64343.1"/>
    <property type="molecule type" value="Genomic_DNA"/>
</dbReference>
<gene>
    <name evidence="1" type="ORF">LCGC14_1502280</name>
</gene>
<comment type="caution">
    <text evidence="1">The sequence shown here is derived from an EMBL/GenBank/DDBJ whole genome shotgun (WGS) entry which is preliminary data.</text>
</comment>
<evidence type="ECO:0000313" key="1">
    <source>
        <dbReference type="EMBL" id="KKM64343.1"/>
    </source>
</evidence>
<organism evidence="1">
    <name type="scientific">marine sediment metagenome</name>
    <dbReference type="NCBI Taxonomy" id="412755"/>
    <lineage>
        <taxon>unclassified sequences</taxon>
        <taxon>metagenomes</taxon>
        <taxon>ecological metagenomes</taxon>
    </lineage>
</organism>
<sequence length="55" mass="6335">MPDIHRYFVLDQNNINELSDNFIILLGGFLVDGQTFIIKTENTAVNEMITTFNLM</sequence>
<accession>A0A0F9J494</accession>
<dbReference type="AlphaFoldDB" id="A0A0F9J494"/>
<protein>
    <submittedName>
        <fullName evidence="1">Uncharacterized protein</fullName>
    </submittedName>
</protein>
<reference evidence="1" key="1">
    <citation type="journal article" date="2015" name="Nature">
        <title>Complex archaea that bridge the gap between prokaryotes and eukaryotes.</title>
        <authorList>
            <person name="Spang A."/>
            <person name="Saw J.H."/>
            <person name="Jorgensen S.L."/>
            <person name="Zaremba-Niedzwiedzka K."/>
            <person name="Martijn J."/>
            <person name="Lind A.E."/>
            <person name="van Eijk R."/>
            <person name="Schleper C."/>
            <person name="Guy L."/>
            <person name="Ettema T.J."/>
        </authorList>
    </citation>
    <scope>NUCLEOTIDE SEQUENCE</scope>
</reference>